<dbReference type="AlphaFoldDB" id="K3YC88"/>
<dbReference type="EnsemblPlants" id="KQK96598">
    <property type="protein sequence ID" value="KQK96598"/>
    <property type="gene ID" value="SETIT_011832mg"/>
</dbReference>
<reference evidence="2" key="1">
    <citation type="journal article" date="2012" name="Nat. Biotechnol.">
        <title>Reference genome sequence of the model plant Setaria.</title>
        <authorList>
            <person name="Bennetzen J.L."/>
            <person name="Schmutz J."/>
            <person name="Wang H."/>
            <person name="Percifield R."/>
            <person name="Hawkins J."/>
            <person name="Pontaroli A.C."/>
            <person name="Estep M."/>
            <person name="Feng L."/>
            <person name="Vaughn J.N."/>
            <person name="Grimwood J."/>
            <person name="Jenkins J."/>
            <person name="Barry K."/>
            <person name="Lindquist E."/>
            <person name="Hellsten U."/>
            <person name="Deshpande S."/>
            <person name="Wang X."/>
            <person name="Wu X."/>
            <person name="Mitros T."/>
            <person name="Triplett J."/>
            <person name="Yang X."/>
            <person name="Ye C.Y."/>
            <person name="Mauro-Herrera M."/>
            <person name="Wang L."/>
            <person name="Li P."/>
            <person name="Sharma M."/>
            <person name="Sharma R."/>
            <person name="Ronald P.C."/>
            <person name="Panaud O."/>
            <person name="Kellogg E.A."/>
            <person name="Brutnell T.P."/>
            <person name="Doust A.N."/>
            <person name="Tuskan G.A."/>
            <person name="Rokhsar D."/>
            <person name="Devos K.M."/>
        </authorList>
    </citation>
    <scope>NUCLEOTIDE SEQUENCE [LARGE SCALE GENOMIC DNA]</scope>
    <source>
        <strain evidence="2">cv. Yugu1</strain>
    </source>
</reference>
<dbReference type="HOGENOM" id="CLU_1648097_0_0_1"/>
<protein>
    <recommendedName>
        <fullName evidence="3">Retrotransposon gag domain-containing protein</fullName>
    </recommendedName>
</protein>
<sequence>MGFYWTGELPTSQLVNFAKLTFSDRVFHWWMELQQEYIDEGDDHILTWKGMKKLLQRIFAPSTKRHVYHKTKAATSRVQARYVVEEEDTSKALSMLAQEVKRDGTIVNVKGQCSCIFQSECKIQDKVCKLIIDGGSFTHAISLDLVHALSLSTRRLPVPHY</sequence>
<evidence type="ECO:0000313" key="2">
    <source>
        <dbReference type="Proteomes" id="UP000004995"/>
    </source>
</evidence>
<dbReference type="Proteomes" id="UP000004995">
    <property type="component" value="Unassembled WGS sequence"/>
</dbReference>
<organism evidence="1 2">
    <name type="scientific">Setaria italica</name>
    <name type="common">Foxtail millet</name>
    <name type="synonym">Panicum italicum</name>
    <dbReference type="NCBI Taxonomy" id="4555"/>
    <lineage>
        <taxon>Eukaryota</taxon>
        <taxon>Viridiplantae</taxon>
        <taxon>Streptophyta</taxon>
        <taxon>Embryophyta</taxon>
        <taxon>Tracheophyta</taxon>
        <taxon>Spermatophyta</taxon>
        <taxon>Magnoliopsida</taxon>
        <taxon>Liliopsida</taxon>
        <taxon>Poales</taxon>
        <taxon>Poaceae</taxon>
        <taxon>PACMAD clade</taxon>
        <taxon>Panicoideae</taxon>
        <taxon>Panicodae</taxon>
        <taxon>Paniceae</taxon>
        <taxon>Cenchrinae</taxon>
        <taxon>Setaria</taxon>
    </lineage>
</organism>
<dbReference type="Gramene" id="KQK96598">
    <property type="protein sequence ID" value="KQK96598"/>
    <property type="gene ID" value="SETIT_011832mg"/>
</dbReference>
<proteinExistence type="predicted"/>
<accession>K3YC88</accession>
<dbReference type="InParanoid" id="K3YC88"/>
<dbReference type="PANTHER" id="PTHR35046">
    <property type="entry name" value="ZINC KNUCKLE (CCHC-TYPE) FAMILY PROTEIN"/>
    <property type="match status" value="1"/>
</dbReference>
<dbReference type="PANTHER" id="PTHR35046:SF19">
    <property type="entry name" value="OS08G0315200 PROTEIN"/>
    <property type="match status" value="1"/>
</dbReference>
<evidence type="ECO:0008006" key="3">
    <source>
        <dbReference type="Google" id="ProtNLM"/>
    </source>
</evidence>
<reference evidence="1" key="2">
    <citation type="submission" date="2018-08" db="UniProtKB">
        <authorList>
            <consortium name="EnsemblPlants"/>
        </authorList>
    </citation>
    <scope>IDENTIFICATION</scope>
    <source>
        <strain evidence="1">Yugu1</strain>
    </source>
</reference>
<keyword evidence="2" id="KW-1185">Reference proteome</keyword>
<name>K3YC88_SETIT</name>
<evidence type="ECO:0000313" key="1">
    <source>
        <dbReference type="EnsemblPlants" id="KQK96598"/>
    </source>
</evidence>
<dbReference type="EMBL" id="AGNK02004209">
    <property type="status" value="NOT_ANNOTATED_CDS"/>
    <property type="molecule type" value="Genomic_DNA"/>
</dbReference>